<dbReference type="OrthoDB" id="1492928at2"/>
<evidence type="ECO:0000256" key="1">
    <source>
        <dbReference type="SAM" id="Phobius"/>
    </source>
</evidence>
<dbReference type="Proteomes" id="UP000199021">
    <property type="component" value="Unassembled WGS sequence"/>
</dbReference>
<keyword evidence="1" id="KW-0812">Transmembrane</keyword>
<evidence type="ECO:0000313" key="2">
    <source>
        <dbReference type="EMBL" id="SEQ15605.1"/>
    </source>
</evidence>
<dbReference type="STRING" id="478744.SAMN05444359_10691"/>
<name>A0A1H9DQ33_9BACT</name>
<dbReference type="RefSeq" id="WP_090166726.1">
    <property type="nucleotide sequence ID" value="NZ_FOFB01000006.1"/>
</dbReference>
<keyword evidence="1" id="KW-1133">Transmembrane helix</keyword>
<gene>
    <name evidence="2" type="ORF">SAMN05444359_10691</name>
</gene>
<keyword evidence="3" id="KW-1185">Reference proteome</keyword>
<accession>A0A1H9DQ33</accession>
<protein>
    <submittedName>
        <fullName evidence="2">Uncharacterized protein</fullName>
    </submittedName>
</protein>
<dbReference type="InParanoid" id="A0A1H9DQ33"/>
<evidence type="ECO:0000313" key="3">
    <source>
        <dbReference type="Proteomes" id="UP000199021"/>
    </source>
</evidence>
<reference evidence="3" key="1">
    <citation type="submission" date="2016-10" db="EMBL/GenBank/DDBJ databases">
        <authorList>
            <person name="Varghese N."/>
            <person name="Submissions S."/>
        </authorList>
    </citation>
    <scope>NUCLEOTIDE SEQUENCE [LARGE SCALE GENOMIC DNA]</scope>
    <source>
        <strain evidence="3">DSM 24740</strain>
    </source>
</reference>
<feature type="transmembrane region" description="Helical" evidence="1">
    <location>
        <begin position="12"/>
        <end position="30"/>
    </location>
</feature>
<proteinExistence type="predicted"/>
<sequence length="207" mass="22706">MKNPGLNSPYARVGLFFCLLTTVIGGYLVGRQPEAAPVSYTYAWSSSSAHDTAVEEFFDAIRSQDEKNAIDYLNSISADPCFEVKIDPELLEDAEVNRSDLFNGGEIASSRELLVSELKTKLAASFSDEVWKRDPKCFDGSFVVSFGVNEDGSLAENMLVHHIRGGSNMAGVAVLDVLLKMNRDGHRWHDGTRGAGEVRIPVSFKLV</sequence>
<keyword evidence="1" id="KW-0472">Membrane</keyword>
<organism evidence="2 3">
    <name type="scientific">Neolewinella agarilytica</name>
    <dbReference type="NCBI Taxonomy" id="478744"/>
    <lineage>
        <taxon>Bacteria</taxon>
        <taxon>Pseudomonadati</taxon>
        <taxon>Bacteroidota</taxon>
        <taxon>Saprospiria</taxon>
        <taxon>Saprospirales</taxon>
        <taxon>Lewinellaceae</taxon>
        <taxon>Neolewinella</taxon>
    </lineage>
</organism>
<dbReference type="EMBL" id="FOFB01000006">
    <property type="protein sequence ID" value="SEQ15605.1"/>
    <property type="molecule type" value="Genomic_DNA"/>
</dbReference>
<dbReference type="AlphaFoldDB" id="A0A1H9DQ33"/>